<sequence length="723" mass="80673">MALPLKTVLVFGLLALMASRSPVNAQDEPEQLEQPEQPEQAPQQQQEPEQPDGPTQCPDDQVSFEMVTGFVYTAPADMLDSQPGTLMLTDCIDTCRQNSSCRSINYETGLCVLFSSNADDNDSQLTPSQFPVFTIYVQKTCLPSAQRCQAAWSFERVMNHELQTEVIKSGQAANREACQELCLGEKEFECRSVIFNTESGECNLMDQDRHTLAGSPSFMPLEKSDYMEINCAISDPKKLCLYDEVKGKILKTVDMVYQGMASKEDCEDICNNAPFRCHSYDFNDTGDNVCRLSHHSAHSLTQIEEPYLAIEEATTYELISCYNVTIACHSGDMTANIQTSALFNGKIYAKSSPVNCVVDVSNSLNFSITMAYNDLECGVEREGPGMYTNEVIVQHHDRIVTSDDLGLDLTCQYDLTNKSVSNTVDLTITGEITPSLYEEAVVDSPNVIMRVEDASGADTKTAVVGDPLNLVFEILDEDSPYEIFVRDLVAMDGATDTELLLIDERGCPADPTIMSELRKSALTPKMLLSNFDAFRFPTSQVVQFRALVTPCMPTCEPVQCEVLDYTGQNRGVESYGRKKRWLSTIEDTFQSRRRRNTPESDEVLVVQTIQILDKLGKQRHRHRSNPNQEKFPQYNATFGGDLFGEIEVDSSACVNPEQAESTLMAGGVVFLVLQVLILLFCTLLWKRKRNLQAKEIMLPSPPGSSTADSLSYIYESSIPRRFH</sequence>
<feature type="domain" description="Apple" evidence="4">
    <location>
        <begin position="57"/>
        <end position="141"/>
    </location>
</feature>
<dbReference type="InterPro" id="IPR001507">
    <property type="entry name" value="ZP_dom"/>
</dbReference>
<dbReference type="SUPFAM" id="SSF57414">
    <property type="entry name" value="Hairpin loop containing domain-like"/>
    <property type="match status" value="2"/>
</dbReference>
<feature type="transmembrane region" description="Helical" evidence="2">
    <location>
        <begin position="663"/>
        <end position="685"/>
    </location>
</feature>
<dbReference type="OrthoDB" id="5867217at2759"/>
<dbReference type="GO" id="GO:0009653">
    <property type="term" value="P:anatomical structure morphogenesis"/>
    <property type="evidence" value="ECO:0007669"/>
    <property type="project" value="TreeGrafter"/>
</dbReference>
<dbReference type="PROSITE" id="PS50948">
    <property type="entry name" value="PAN"/>
    <property type="match status" value="3"/>
</dbReference>
<feature type="domain" description="Apple" evidence="4">
    <location>
        <begin position="148"/>
        <end position="231"/>
    </location>
</feature>
<proteinExistence type="predicted"/>
<dbReference type="InterPro" id="IPR003609">
    <property type="entry name" value="Pan_app"/>
</dbReference>
<evidence type="ECO:0000259" key="5">
    <source>
        <dbReference type="PROSITE" id="PS51034"/>
    </source>
</evidence>
<dbReference type="SMART" id="SM00473">
    <property type="entry name" value="PAN_AP"/>
    <property type="match status" value="3"/>
</dbReference>
<evidence type="ECO:0008006" key="8">
    <source>
        <dbReference type="Google" id="ProtNLM"/>
    </source>
</evidence>
<dbReference type="STRING" id="6832.A0A553PFS0"/>
<dbReference type="Pfam" id="PF00024">
    <property type="entry name" value="PAN_1"/>
    <property type="match status" value="3"/>
</dbReference>
<evidence type="ECO:0000313" key="6">
    <source>
        <dbReference type="EMBL" id="TRY76524.1"/>
    </source>
</evidence>
<feature type="region of interest" description="Disordered" evidence="1">
    <location>
        <begin position="22"/>
        <end position="60"/>
    </location>
</feature>
<accession>A0A553PFS0</accession>
<evidence type="ECO:0000256" key="1">
    <source>
        <dbReference type="SAM" id="MobiDB-lite"/>
    </source>
</evidence>
<evidence type="ECO:0000313" key="7">
    <source>
        <dbReference type="Proteomes" id="UP000318571"/>
    </source>
</evidence>
<keyword evidence="2" id="KW-0812">Transmembrane</keyword>
<feature type="signal peptide" evidence="3">
    <location>
        <begin position="1"/>
        <end position="25"/>
    </location>
</feature>
<dbReference type="InterPro" id="IPR052774">
    <property type="entry name" value="Celegans_DevNeuronal_Protein"/>
</dbReference>
<name>A0A553PFS0_TIGCA</name>
<dbReference type="Gene3D" id="3.50.4.10">
    <property type="entry name" value="Hepatocyte Growth Factor"/>
    <property type="match status" value="2"/>
</dbReference>
<dbReference type="Proteomes" id="UP000318571">
    <property type="component" value="Chromosome 5"/>
</dbReference>
<keyword evidence="2" id="KW-0472">Membrane</keyword>
<keyword evidence="2" id="KW-1133">Transmembrane helix</keyword>
<feature type="compositionally biased region" description="Low complexity" evidence="1">
    <location>
        <begin position="34"/>
        <end position="56"/>
    </location>
</feature>
<dbReference type="PANTHER" id="PTHR47327:SF2">
    <property type="entry name" value="FI18240P1-RELATED"/>
    <property type="match status" value="1"/>
</dbReference>
<feature type="domain" description="ZP" evidence="5">
    <location>
        <begin position="327"/>
        <end position="567"/>
    </location>
</feature>
<dbReference type="SMART" id="SM00241">
    <property type="entry name" value="ZP"/>
    <property type="match status" value="1"/>
</dbReference>
<protein>
    <recommendedName>
        <fullName evidence="8">ZP domain-containing protein</fullName>
    </recommendedName>
</protein>
<keyword evidence="3" id="KW-0732">Signal</keyword>
<comment type="caution">
    <text evidence="6">The sequence shown here is derived from an EMBL/GenBank/DDBJ whole genome shotgun (WGS) entry which is preliminary data.</text>
</comment>
<feature type="domain" description="Apple" evidence="4">
    <location>
        <begin position="240"/>
        <end position="321"/>
    </location>
</feature>
<reference evidence="6 7" key="1">
    <citation type="journal article" date="2018" name="Nat. Ecol. Evol.">
        <title>Genomic signatures of mitonuclear coevolution across populations of Tigriopus californicus.</title>
        <authorList>
            <person name="Barreto F.S."/>
            <person name="Watson E.T."/>
            <person name="Lima T.G."/>
            <person name="Willett C.S."/>
            <person name="Edmands S."/>
            <person name="Li W."/>
            <person name="Burton R.S."/>
        </authorList>
    </citation>
    <scope>NUCLEOTIDE SEQUENCE [LARGE SCALE GENOMIC DNA]</scope>
    <source>
        <strain evidence="6 7">San Diego</strain>
    </source>
</reference>
<evidence type="ECO:0000256" key="2">
    <source>
        <dbReference type="SAM" id="Phobius"/>
    </source>
</evidence>
<dbReference type="PANTHER" id="PTHR47327">
    <property type="entry name" value="FI18240P1-RELATED"/>
    <property type="match status" value="1"/>
</dbReference>
<evidence type="ECO:0000259" key="4">
    <source>
        <dbReference type="PROSITE" id="PS50948"/>
    </source>
</evidence>
<dbReference type="EMBL" id="VCGU01000004">
    <property type="protein sequence ID" value="TRY76524.1"/>
    <property type="molecule type" value="Genomic_DNA"/>
</dbReference>
<dbReference type="AlphaFoldDB" id="A0A553PFS0"/>
<gene>
    <name evidence="6" type="ORF">TCAL_11780</name>
</gene>
<evidence type="ECO:0000256" key="3">
    <source>
        <dbReference type="SAM" id="SignalP"/>
    </source>
</evidence>
<dbReference type="OMA" id="CIVYCYI"/>
<organism evidence="6 7">
    <name type="scientific">Tigriopus californicus</name>
    <name type="common">Marine copepod</name>
    <dbReference type="NCBI Taxonomy" id="6832"/>
    <lineage>
        <taxon>Eukaryota</taxon>
        <taxon>Metazoa</taxon>
        <taxon>Ecdysozoa</taxon>
        <taxon>Arthropoda</taxon>
        <taxon>Crustacea</taxon>
        <taxon>Multicrustacea</taxon>
        <taxon>Hexanauplia</taxon>
        <taxon>Copepoda</taxon>
        <taxon>Harpacticoida</taxon>
        <taxon>Harpacticidae</taxon>
        <taxon>Tigriopus</taxon>
    </lineage>
</organism>
<dbReference type="CDD" id="cd01099">
    <property type="entry name" value="PAN_AP_HGF"/>
    <property type="match status" value="1"/>
</dbReference>
<keyword evidence="7" id="KW-1185">Reference proteome</keyword>
<feature type="chain" id="PRO_5021760944" description="ZP domain-containing protein" evidence="3">
    <location>
        <begin position="26"/>
        <end position="723"/>
    </location>
</feature>
<dbReference type="PROSITE" id="PS51034">
    <property type="entry name" value="ZP_2"/>
    <property type="match status" value="1"/>
</dbReference>